<dbReference type="Proteomes" id="UP000289200">
    <property type="component" value="Unassembled WGS sequence"/>
</dbReference>
<dbReference type="InterPro" id="IPR036197">
    <property type="entry name" value="NarG-like_sf"/>
</dbReference>
<evidence type="ECO:0000313" key="2">
    <source>
        <dbReference type="EMBL" id="VCU08731.1"/>
    </source>
</evidence>
<feature type="transmembrane region" description="Helical" evidence="1">
    <location>
        <begin position="107"/>
        <end position="130"/>
    </location>
</feature>
<dbReference type="SUPFAM" id="SSF103501">
    <property type="entry name" value="Respiratory nitrate reductase 1 gamma chain"/>
    <property type="match status" value="1"/>
</dbReference>
<name>A0A3S4B0I0_9BRAD</name>
<feature type="transmembrane region" description="Helical" evidence="1">
    <location>
        <begin position="262"/>
        <end position="284"/>
    </location>
</feature>
<feature type="transmembrane region" description="Helical" evidence="1">
    <location>
        <begin position="150"/>
        <end position="176"/>
    </location>
</feature>
<protein>
    <recommendedName>
        <fullName evidence="4">Signal transduction protein</fullName>
    </recommendedName>
</protein>
<feature type="transmembrane region" description="Helical" evidence="1">
    <location>
        <begin position="229"/>
        <end position="250"/>
    </location>
</feature>
<dbReference type="NCBIfam" id="TIGR02484">
    <property type="entry name" value="CitB"/>
    <property type="match status" value="1"/>
</dbReference>
<dbReference type="RefSeq" id="WP_129608774.1">
    <property type="nucleotide sequence ID" value="NZ_UWOC01000134.1"/>
</dbReference>
<comment type="caution">
    <text evidence="2">The sequence shown here is derived from an EMBL/GenBank/DDBJ whole genome shotgun (WGS) entry which is preliminary data.</text>
</comment>
<keyword evidence="1" id="KW-0812">Transmembrane</keyword>
<keyword evidence="1" id="KW-1133">Transmembrane helix</keyword>
<keyword evidence="1" id="KW-0472">Membrane</keyword>
<feature type="transmembrane region" description="Helical" evidence="1">
    <location>
        <begin position="304"/>
        <end position="321"/>
    </location>
</feature>
<evidence type="ECO:0000256" key="1">
    <source>
        <dbReference type="SAM" id="Phobius"/>
    </source>
</evidence>
<evidence type="ECO:0008006" key="4">
    <source>
        <dbReference type="Google" id="ProtNLM"/>
    </source>
</evidence>
<dbReference type="OrthoDB" id="9765258at2"/>
<dbReference type="AlphaFoldDB" id="A0A3S4B0I0"/>
<sequence>MSRPADTPIDAATEAERLLRICAACMYCDGYCAVFPAIAGKHGFPLAEIDHLAHLCHNCRGCWYACQYAPPHPFAVNLPRTLAAVRQESFARHVRPRWLAGAFARTGWIVAVVVGAVTLAALALVLIAVPPEILLGVHTSGGAFYRVVPWGIMTAAAGLSFAWAVVAVAAATVAFWRTIGPRAPLRIVLRALPAALADVVTLRNLGGGGHGCNDTGEKLSGERRASHHVLVAGFALTILSTVSAALLHHVTGAPAPYPVVSLPVLAGTLGGVLMLAGVAGLAAVETRADREPAAPAETRMNIGLLALLAATAASGLAVLGLRATAAMGLALTLHLGVVVGTFLVLPATKMLHAPFRAAALLRAAIDRLIAPPRRSGGE</sequence>
<accession>A0A3S4B0I0</accession>
<gene>
    <name evidence="2" type="ORF">RHODGE_RHODGE_01895</name>
</gene>
<proteinExistence type="predicted"/>
<evidence type="ECO:0000313" key="3">
    <source>
        <dbReference type="Proteomes" id="UP000289200"/>
    </source>
</evidence>
<dbReference type="EMBL" id="UWOC01000134">
    <property type="protein sequence ID" value="VCU08731.1"/>
    <property type="molecule type" value="Genomic_DNA"/>
</dbReference>
<keyword evidence="3" id="KW-1185">Reference proteome</keyword>
<reference evidence="3" key="1">
    <citation type="submission" date="2018-10" db="EMBL/GenBank/DDBJ databases">
        <authorList>
            <person name="Peiro R."/>
            <person name="Begona"/>
            <person name="Cbmso G."/>
            <person name="Lopez M."/>
            <person name="Gonzalez S."/>
            <person name="Sacristan E."/>
            <person name="Castillo E."/>
        </authorList>
    </citation>
    <scope>NUCLEOTIDE SEQUENCE [LARGE SCALE GENOMIC DNA]</scope>
</reference>
<dbReference type="InterPro" id="IPR012830">
    <property type="entry name" value="Citrate_utilization_prot_B"/>
</dbReference>
<feature type="transmembrane region" description="Helical" evidence="1">
    <location>
        <begin position="327"/>
        <end position="347"/>
    </location>
</feature>
<organism evidence="2 3">
    <name type="scientific">Rhodoplanes serenus</name>
    <dbReference type="NCBI Taxonomy" id="200615"/>
    <lineage>
        <taxon>Bacteria</taxon>
        <taxon>Pseudomonadati</taxon>
        <taxon>Pseudomonadota</taxon>
        <taxon>Alphaproteobacteria</taxon>
        <taxon>Hyphomicrobiales</taxon>
        <taxon>Nitrobacteraceae</taxon>
        <taxon>Rhodoplanes</taxon>
    </lineage>
</organism>